<evidence type="ECO:0000313" key="4">
    <source>
        <dbReference type="Proteomes" id="UP000023152"/>
    </source>
</evidence>
<keyword evidence="2" id="KW-0472">Membrane</keyword>
<feature type="non-terminal residue" evidence="3">
    <location>
        <position position="1"/>
    </location>
</feature>
<feature type="compositionally biased region" description="Low complexity" evidence="1">
    <location>
        <begin position="158"/>
        <end position="178"/>
    </location>
</feature>
<feature type="compositionally biased region" description="Basic and acidic residues" evidence="1">
    <location>
        <begin position="345"/>
        <end position="354"/>
    </location>
</feature>
<evidence type="ECO:0000256" key="1">
    <source>
        <dbReference type="SAM" id="MobiDB-lite"/>
    </source>
</evidence>
<dbReference type="Proteomes" id="UP000023152">
    <property type="component" value="Unassembled WGS sequence"/>
</dbReference>
<protein>
    <submittedName>
        <fullName evidence="3">Uncharacterized protein</fullName>
    </submittedName>
</protein>
<gene>
    <name evidence="3" type="ORF">RFI_18319</name>
</gene>
<organism evidence="3 4">
    <name type="scientific">Reticulomyxa filosa</name>
    <dbReference type="NCBI Taxonomy" id="46433"/>
    <lineage>
        <taxon>Eukaryota</taxon>
        <taxon>Sar</taxon>
        <taxon>Rhizaria</taxon>
        <taxon>Retaria</taxon>
        <taxon>Foraminifera</taxon>
        <taxon>Monothalamids</taxon>
        <taxon>Reticulomyxidae</taxon>
        <taxon>Reticulomyxa</taxon>
    </lineage>
</organism>
<feature type="compositionally biased region" description="Polar residues" evidence="1">
    <location>
        <begin position="226"/>
        <end position="247"/>
    </location>
</feature>
<feature type="region of interest" description="Disordered" evidence="1">
    <location>
        <begin position="120"/>
        <end position="207"/>
    </location>
</feature>
<keyword evidence="2" id="KW-1133">Transmembrane helix</keyword>
<feature type="transmembrane region" description="Helical" evidence="2">
    <location>
        <begin position="377"/>
        <end position="402"/>
    </location>
</feature>
<feature type="compositionally biased region" description="Polar residues" evidence="1">
    <location>
        <begin position="331"/>
        <end position="343"/>
    </location>
</feature>
<feature type="region of interest" description="Disordered" evidence="1">
    <location>
        <begin position="226"/>
        <end position="250"/>
    </location>
</feature>
<dbReference type="EMBL" id="ASPP01014246">
    <property type="protein sequence ID" value="ETO18924.1"/>
    <property type="molecule type" value="Genomic_DNA"/>
</dbReference>
<dbReference type="AlphaFoldDB" id="X6MZN2"/>
<proteinExistence type="predicted"/>
<reference evidence="3 4" key="1">
    <citation type="journal article" date="2013" name="Curr. Biol.">
        <title>The Genome of the Foraminiferan Reticulomyxa filosa.</title>
        <authorList>
            <person name="Glockner G."/>
            <person name="Hulsmann N."/>
            <person name="Schleicher M."/>
            <person name="Noegel A.A."/>
            <person name="Eichinger L."/>
            <person name="Gallinger C."/>
            <person name="Pawlowski J."/>
            <person name="Sierra R."/>
            <person name="Euteneuer U."/>
            <person name="Pillet L."/>
            <person name="Moustafa A."/>
            <person name="Platzer M."/>
            <person name="Groth M."/>
            <person name="Szafranski K."/>
            <person name="Schliwa M."/>
        </authorList>
    </citation>
    <scope>NUCLEOTIDE SEQUENCE [LARGE SCALE GENOMIC DNA]</scope>
</reference>
<feature type="region of interest" description="Disordered" evidence="1">
    <location>
        <begin position="289"/>
        <end position="312"/>
    </location>
</feature>
<keyword evidence="2" id="KW-0812">Transmembrane</keyword>
<name>X6MZN2_RETFI</name>
<feature type="region of interest" description="Disordered" evidence="1">
    <location>
        <begin position="331"/>
        <end position="354"/>
    </location>
</feature>
<evidence type="ECO:0000256" key="2">
    <source>
        <dbReference type="SAM" id="Phobius"/>
    </source>
</evidence>
<sequence length="556" mass="62838">DINSRHFGSKEDKEFTAEYAQLRKKQSEIAFMYKSFHTKVRKILDLTKHQSSGAIPEYLERLLVQIDFNDYHLNSNNNGAVQELPIQPPLFVSVVNEIKNKGKHKDTSLYQFDGRRKQSLATSSVDGADEKEKGNPLLKKRFSNSMALPRKKIEDKVSGISLSSSNNNSRPSSRGSSCNEKDKPFDKQSNGNVNSNANGNANGNANMPQFTFDSATLLINKTMSNTDNNAKRTFSTTSKLTSDINSTSHDRLTNETLSKLDNLCSFFYYYFFFFIFLKINIKKKNIPGRREMDKDRKKNPSSSGRNLMETPIGPSSMELLLKQAKELSQQTQTKRDIQSNQGARDTIEQKKDETKWERNQSVDIGKLLNNQFPASKVFFFFFFCLHFKCTPPFFFYICIYKVGHDKYPDLGLFECPSEKKKGGLHVQLLFVCFGGLDLICCEQKRSRSSSPPALFHPNLVTFDMNADKAAANDPNAFKKEFDAAMKDLSPITYPAGNPVLVDNAKMAPLSLHDNRGLVTDFKTNPASGSDGNVWPNKFTPTPLLNLQNKAKPFLDK</sequence>
<feature type="compositionally biased region" description="Basic and acidic residues" evidence="1">
    <location>
        <begin position="289"/>
        <end position="298"/>
    </location>
</feature>
<evidence type="ECO:0000313" key="3">
    <source>
        <dbReference type="EMBL" id="ETO18924.1"/>
    </source>
</evidence>
<feature type="compositionally biased region" description="Low complexity" evidence="1">
    <location>
        <begin position="189"/>
        <end position="206"/>
    </location>
</feature>
<comment type="caution">
    <text evidence="3">The sequence shown here is derived from an EMBL/GenBank/DDBJ whole genome shotgun (WGS) entry which is preliminary data.</text>
</comment>
<accession>X6MZN2</accession>
<keyword evidence="4" id="KW-1185">Reference proteome</keyword>